<accession>A0A0F3RC04</accession>
<dbReference type="Pfam" id="PF02737">
    <property type="entry name" value="3HCDH_N"/>
    <property type="match status" value="1"/>
</dbReference>
<dbReference type="EMBL" id="LAOQ01000007">
    <property type="protein sequence ID" value="KJW03985.1"/>
    <property type="molecule type" value="Genomic_DNA"/>
</dbReference>
<dbReference type="SUPFAM" id="SSF51735">
    <property type="entry name" value="NAD(P)-binding Rossmann-fold domains"/>
    <property type="match status" value="1"/>
</dbReference>
<feature type="domain" description="3-hydroxyacyl-CoA dehydrogenase NAD binding" evidence="1">
    <location>
        <begin position="48"/>
        <end position="192"/>
    </location>
</feature>
<dbReference type="InterPro" id="IPR006176">
    <property type="entry name" value="3-OHacyl-CoA_DH_NAD-bd"/>
</dbReference>
<protein>
    <submittedName>
        <fullName evidence="2">NAD binding domain of 6-phosphogluconate dehydrogenase family protein</fullName>
    </submittedName>
</protein>
<sequence>MCISKNTLDVIPWLDHGIQKIIKNFSIFNWTPWSSHGVTQKVTYEIKKVCVIGAGVMGSGIATLIANSSYKVVLLDIIAKDSDDPNKIVKTAKENLHKQKPPPLSFPDKANFITIGNLEYDLDLIKECDLVIEVIVEKLEIKHQLYNKIIPYLKEDAIIASNTSTLPLKRLKENLSDNIKSRFVITHFFNPPR</sequence>
<comment type="caution">
    <text evidence="2">The sequence shown here is derived from an EMBL/GenBank/DDBJ whole genome shotgun (WGS) entry which is preliminary data.</text>
</comment>
<dbReference type="GO" id="GO:0016491">
    <property type="term" value="F:oxidoreductase activity"/>
    <property type="evidence" value="ECO:0007669"/>
    <property type="project" value="TreeGrafter"/>
</dbReference>
<proteinExistence type="predicted"/>
<reference evidence="2 3" key="1">
    <citation type="submission" date="2015-01" db="EMBL/GenBank/DDBJ databases">
        <title>Genome Sequencing of Rickettsiales /home/snadendla/prok_pipe/test/illegal_ec_num.txt.</title>
        <authorList>
            <person name="Daugherty S.C."/>
            <person name="Su Q."/>
            <person name="Abolude K."/>
            <person name="Beier-Sexton M."/>
            <person name="Carlyon J.A."/>
            <person name="Carter R."/>
            <person name="Day N.P."/>
            <person name="Dumler S.J."/>
            <person name="Dyachenko V."/>
            <person name="Godinez A."/>
            <person name="Kurtti T.J."/>
            <person name="Lichay M."/>
            <person name="Mullins K.E."/>
            <person name="Ott S."/>
            <person name="Pappas-Brown V."/>
            <person name="Paris D.H."/>
            <person name="Patel P."/>
            <person name="Richards A.L."/>
            <person name="Sadzewicz L."/>
            <person name="Sears K."/>
            <person name="Seidman D."/>
            <person name="Sengamalay N."/>
            <person name="Stenos J."/>
            <person name="Tallon L.J."/>
            <person name="Vincent G."/>
            <person name="Fraser C.M."/>
            <person name="Munderloh U."/>
            <person name="Dunning-Hotopp J.C."/>
        </authorList>
    </citation>
    <scope>NUCLEOTIDE SEQUENCE [LARGE SCALE GENOMIC DNA]</scope>
    <source>
        <strain evidence="2 3">T170-B</strain>
    </source>
</reference>
<gene>
    <name evidence="2" type="ORF">RAT170B_1512</name>
</gene>
<dbReference type="PANTHER" id="PTHR48075">
    <property type="entry name" value="3-HYDROXYACYL-COA DEHYDROGENASE FAMILY PROTEIN"/>
    <property type="match status" value="1"/>
</dbReference>
<dbReference type="PATRIC" id="fig|1268837.3.peg.1738"/>
<dbReference type="InterPro" id="IPR036291">
    <property type="entry name" value="NAD(P)-bd_dom_sf"/>
</dbReference>
<evidence type="ECO:0000259" key="1">
    <source>
        <dbReference type="Pfam" id="PF02737"/>
    </source>
</evidence>
<organism evidence="2 3">
    <name type="scientific">Rickettsia argasii T170-B</name>
    <dbReference type="NCBI Taxonomy" id="1268837"/>
    <lineage>
        <taxon>Bacteria</taxon>
        <taxon>Pseudomonadati</taxon>
        <taxon>Pseudomonadota</taxon>
        <taxon>Alphaproteobacteria</taxon>
        <taxon>Rickettsiales</taxon>
        <taxon>Rickettsiaceae</taxon>
        <taxon>Rickettsieae</taxon>
        <taxon>Rickettsia</taxon>
        <taxon>spotted fever group</taxon>
    </lineage>
</organism>
<dbReference type="PANTHER" id="PTHR48075:SF7">
    <property type="entry name" value="3-HYDROXYACYL-COA DEHYDROGENASE-RELATED"/>
    <property type="match status" value="1"/>
</dbReference>
<dbReference type="AlphaFoldDB" id="A0A0F3RC04"/>
<keyword evidence="3" id="KW-1185">Reference proteome</keyword>
<name>A0A0F3RC04_9RICK</name>
<dbReference type="Proteomes" id="UP000033736">
    <property type="component" value="Unassembled WGS sequence"/>
</dbReference>
<evidence type="ECO:0000313" key="3">
    <source>
        <dbReference type="Proteomes" id="UP000033736"/>
    </source>
</evidence>
<dbReference type="Gene3D" id="3.40.50.720">
    <property type="entry name" value="NAD(P)-binding Rossmann-like Domain"/>
    <property type="match status" value="1"/>
</dbReference>
<dbReference type="GO" id="GO:0070403">
    <property type="term" value="F:NAD+ binding"/>
    <property type="evidence" value="ECO:0007669"/>
    <property type="project" value="InterPro"/>
</dbReference>
<evidence type="ECO:0000313" key="2">
    <source>
        <dbReference type="EMBL" id="KJW03985.1"/>
    </source>
</evidence>
<dbReference type="GO" id="GO:0006631">
    <property type="term" value="P:fatty acid metabolic process"/>
    <property type="evidence" value="ECO:0007669"/>
    <property type="project" value="InterPro"/>
</dbReference>